<name>A0A4V3XJ09_9APHY</name>
<gene>
    <name evidence="3" type="ORF">EUX98_g2943</name>
</gene>
<protein>
    <recommendedName>
        <fullName evidence="2">Fungal-type protein kinase domain-containing protein</fullName>
    </recommendedName>
</protein>
<dbReference type="Gene3D" id="1.10.510.10">
    <property type="entry name" value="Transferase(Phosphotransferase) domain 1"/>
    <property type="match status" value="1"/>
</dbReference>
<dbReference type="PANTHER" id="PTHR38248:SF2">
    <property type="entry name" value="FUNK1 11"/>
    <property type="match status" value="1"/>
</dbReference>
<dbReference type="Pfam" id="PF17667">
    <property type="entry name" value="Pkinase_fungal"/>
    <property type="match status" value="3"/>
</dbReference>
<dbReference type="GO" id="GO:0004672">
    <property type="term" value="F:protein kinase activity"/>
    <property type="evidence" value="ECO:0007669"/>
    <property type="project" value="InterPro"/>
</dbReference>
<feature type="domain" description="Fungal-type protein kinase" evidence="2">
    <location>
        <begin position="369"/>
        <end position="545"/>
    </location>
</feature>
<dbReference type="PROSITE" id="PS00109">
    <property type="entry name" value="PROTEIN_KINASE_TYR"/>
    <property type="match status" value="1"/>
</dbReference>
<feature type="domain" description="Fungal-type protein kinase" evidence="2">
    <location>
        <begin position="720"/>
        <end position="764"/>
    </location>
</feature>
<dbReference type="SUPFAM" id="SSF56112">
    <property type="entry name" value="Protein kinase-like (PK-like)"/>
    <property type="match status" value="1"/>
</dbReference>
<feature type="region of interest" description="Disordered" evidence="1">
    <location>
        <begin position="274"/>
        <end position="346"/>
    </location>
</feature>
<dbReference type="InterPro" id="IPR040976">
    <property type="entry name" value="Pkinase_fungal"/>
</dbReference>
<feature type="compositionally biased region" description="Low complexity" evidence="1">
    <location>
        <begin position="279"/>
        <end position="311"/>
    </location>
</feature>
<evidence type="ECO:0000256" key="1">
    <source>
        <dbReference type="SAM" id="MobiDB-lite"/>
    </source>
</evidence>
<dbReference type="InterPro" id="IPR008266">
    <property type="entry name" value="Tyr_kinase_AS"/>
</dbReference>
<keyword evidence="4" id="KW-1185">Reference proteome</keyword>
<feature type="domain" description="Fungal-type protein kinase" evidence="2">
    <location>
        <begin position="570"/>
        <end position="673"/>
    </location>
</feature>
<evidence type="ECO:0000313" key="4">
    <source>
        <dbReference type="Proteomes" id="UP000308730"/>
    </source>
</evidence>
<accession>A0A4V3XJ09</accession>
<reference evidence="3 4" key="1">
    <citation type="submission" date="2019-02" db="EMBL/GenBank/DDBJ databases">
        <title>Genome sequencing of the rare red list fungi Antrodiella citrinella (Flaviporus citrinellus).</title>
        <authorList>
            <person name="Buettner E."/>
            <person name="Kellner H."/>
        </authorList>
    </citation>
    <scope>NUCLEOTIDE SEQUENCE [LARGE SCALE GENOMIC DNA]</scope>
    <source>
        <strain evidence="3 4">DSM 108506</strain>
    </source>
</reference>
<proteinExistence type="predicted"/>
<organism evidence="3 4">
    <name type="scientific">Antrodiella citrinella</name>
    <dbReference type="NCBI Taxonomy" id="2447956"/>
    <lineage>
        <taxon>Eukaryota</taxon>
        <taxon>Fungi</taxon>
        <taxon>Dikarya</taxon>
        <taxon>Basidiomycota</taxon>
        <taxon>Agaricomycotina</taxon>
        <taxon>Agaricomycetes</taxon>
        <taxon>Polyporales</taxon>
        <taxon>Steccherinaceae</taxon>
        <taxon>Antrodiella</taxon>
    </lineage>
</organism>
<evidence type="ECO:0000313" key="3">
    <source>
        <dbReference type="EMBL" id="THH31233.1"/>
    </source>
</evidence>
<dbReference type="InterPro" id="IPR011009">
    <property type="entry name" value="Kinase-like_dom_sf"/>
</dbReference>
<dbReference type="AlphaFoldDB" id="A0A4V3XJ09"/>
<sequence>MICIDHHPLFPPLSHLPYDYLPLSISNIDSDNDMAPAKKAKRRAPVATAPGLPSLAEDEIHNFQSLSEEQMTINRSRKPVSAPRRAQSLADNPAVVATPVVLSMGSTEVNKDGANNNDAVKAYLQVLLGDKISRDYPVVDFIQAVFGFGQEDLRVPDGGFKLKKMAVDEYIEGRYSKNTSVERSAYEPLMDVFEDIIEQIQEASGNVSYGTKVSIVNMRDRIVQGLFANFKPDFIWSWLAEKETQSWLVTALSGELKKSELRKGRYKVKIDMGKLPNRSAGSSSADAGPPEVTAAAPLAPATSSSSSVAGAKKGRKRKAESIPSSEAQDAKRHKSSTRSEDGRLPSLSSIAASNAGAKVNLRPNELQAIKYVNELGSHGIRSYATGFLIEDYTMTLYYLDRMGVVKSAPFDFVDEPHFLVMFIAAVTHASMSQLGYLPLLKFPTGRRTAFQPAQMLEEYTGVTLDLPTAQDIHSEDHKHLSFSLAVSDDRTIVPTYGAVGRATVVVPIQARSVSAVKVCKQEKLVAKVSWPAKSRDHGEDTNIRAISSALNKDESKKKFLENIVAMKFSVTRTMAEMDLPRAKMFGVHLVHERVCRMLILKEYMPLQLVDSVKTFKKVFVDVVKGHRAVYEATDILHRDISANNIMFYYRKPEFKKGVVGVLCDWDLAKVLSPPSPEVRVKDLLKSCTSGEAGVDSLVNGDPRPTVHQPSGIVAAIDPDAGKQEPRYRTGTGPFIALDILLYLQVPNHLYRHDLESFFWVLVWFVARFNPETQSLGYIHDWLRNDLTSIGTRKVDYIYGSEIWKEQIYARAHDDYKPLFDTWVSKLRRVLVVPVYQSYGNFKLVLKDQLDFALETESKINHEIASVEQPADGTLAAAEDEEKDEDEDDLVLDLEEESKPESSADVLAKVRKLVEERENIMTYESFMKCLGVVP</sequence>
<dbReference type="EMBL" id="SGPM01000053">
    <property type="protein sequence ID" value="THH31233.1"/>
    <property type="molecule type" value="Genomic_DNA"/>
</dbReference>
<dbReference type="Proteomes" id="UP000308730">
    <property type="component" value="Unassembled WGS sequence"/>
</dbReference>
<comment type="caution">
    <text evidence="3">The sequence shown here is derived from an EMBL/GenBank/DDBJ whole genome shotgun (WGS) entry which is preliminary data.</text>
</comment>
<evidence type="ECO:0000259" key="2">
    <source>
        <dbReference type="Pfam" id="PF17667"/>
    </source>
</evidence>
<dbReference type="OrthoDB" id="5584477at2759"/>
<dbReference type="PANTHER" id="PTHR38248">
    <property type="entry name" value="FUNK1 6"/>
    <property type="match status" value="1"/>
</dbReference>